<reference evidence="7" key="2">
    <citation type="submission" date="2020-09" db="EMBL/GenBank/DDBJ databases">
        <title>Reference genome assembly for Australian Ascochyta lentis isolate Al4.</title>
        <authorList>
            <person name="Lee R.C."/>
            <person name="Farfan-Caceres L.M."/>
            <person name="Debler J.W."/>
            <person name="Williams A.H."/>
            <person name="Henares B.M."/>
        </authorList>
    </citation>
    <scope>NUCLEOTIDE SEQUENCE</scope>
    <source>
        <strain evidence="7">Al4</strain>
    </source>
</reference>
<organism evidence="7 8">
    <name type="scientific">Ascochyta lentis</name>
    <dbReference type="NCBI Taxonomy" id="205686"/>
    <lineage>
        <taxon>Eukaryota</taxon>
        <taxon>Fungi</taxon>
        <taxon>Dikarya</taxon>
        <taxon>Ascomycota</taxon>
        <taxon>Pezizomycotina</taxon>
        <taxon>Dothideomycetes</taxon>
        <taxon>Pleosporomycetidae</taxon>
        <taxon>Pleosporales</taxon>
        <taxon>Pleosporineae</taxon>
        <taxon>Didymellaceae</taxon>
        <taxon>Ascochyta</taxon>
    </lineage>
</organism>
<evidence type="ECO:0000313" key="7">
    <source>
        <dbReference type="EMBL" id="KAF9695444.1"/>
    </source>
</evidence>
<comment type="subcellular location">
    <subcellularLocation>
        <location evidence="1">Membrane</location>
    </subcellularLocation>
</comment>
<dbReference type="GO" id="GO:0016491">
    <property type="term" value="F:oxidoreductase activity"/>
    <property type="evidence" value="ECO:0007669"/>
    <property type="project" value="InterPro"/>
</dbReference>
<evidence type="ECO:0000259" key="6">
    <source>
        <dbReference type="Pfam" id="PF04116"/>
    </source>
</evidence>
<feature type="transmembrane region" description="Helical" evidence="5">
    <location>
        <begin position="189"/>
        <end position="209"/>
    </location>
</feature>
<keyword evidence="8" id="KW-1185">Reference proteome</keyword>
<dbReference type="InterPro" id="IPR050307">
    <property type="entry name" value="Sterol_Desaturase_Related"/>
</dbReference>
<evidence type="ECO:0000256" key="4">
    <source>
        <dbReference type="ARBA" id="ARBA00023136"/>
    </source>
</evidence>
<evidence type="ECO:0000256" key="1">
    <source>
        <dbReference type="ARBA" id="ARBA00004370"/>
    </source>
</evidence>
<sequence length="443" mass="49417">MATNMTSSSPSPSLSHSHNLPPLPEYSLQPLPQLVSWASDAAVQTALPILAYWAVSLVFHAIDVFDLFAKYRLHTPAEVLKRNHVTRWEVFRDVVLQQVIQSIALMGLSYYDDAPTTGTAEYDVAWYAQKLRLAQRAVPFVLSTLGLNPTALASKLSAAQPTLASVVAGGRYAGLPAFASWELTTASFLYWYAVPALQFVAAIVIIDAWEYMLHRAMHMNKWLYGKPFIDATKPLLTPPVTFHSRHHRLYVPYAYGALYNHPLEGFALDTLGGGLGYLLTGMTMRQSMWFFTGSTIKTVLDHSGYEFPYDPLHYIFPNNAAYHDIHHQSWGIKTNFSQPFFVYLDRIGGTMYKGDTASKYERARRTAQEKFDQEKENELNAVLADVATSDESLRAQGASTPRISRKKALSISSSAGNFKDLTNKVNQNLHGRGAGVLRAESSR</sequence>
<protein>
    <recommendedName>
        <fullName evidence="6">Fatty acid hydroxylase domain-containing protein</fullName>
    </recommendedName>
</protein>
<dbReference type="PANTHER" id="PTHR11863">
    <property type="entry name" value="STEROL DESATURASE"/>
    <property type="match status" value="1"/>
</dbReference>
<keyword evidence="3 5" id="KW-1133">Transmembrane helix</keyword>
<proteinExistence type="predicted"/>
<evidence type="ECO:0000313" key="8">
    <source>
        <dbReference type="Proteomes" id="UP000651452"/>
    </source>
</evidence>
<evidence type="ECO:0000256" key="3">
    <source>
        <dbReference type="ARBA" id="ARBA00022989"/>
    </source>
</evidence>
<keyword evidence="2 5" id="KW-0812">Transmembrane</keyword>
<dbReference type="GO" id="GO:0016020">
    <property type="term" value="C:membrane"/>
    <property type="evidence" value="ECO:0007669"/>
    <property type="project" value="UniProtKB-SubCell"/>
</dbReference>
<dbReference type="GO" id="GO:0005506">
    <property type="term" value="F:iron ion binding"/>
    <property type="evidence" value="ECO:0007669"/>
    <property type="project" value="InterPro"/>
</dbReference>
<dbReference type="Proteomes" id="UP000651452">
    <property type="component" value="Unassembled WGS sequence"/>
</dbReference>
<feature type="domain" description="Fatty acid hydroxylase" evidence="6">
    <location>
        <begin position="199"/>
        <end position="350"/>
    </location>
</feature>
<dbReference type="GO" id="GO:0008610">
    <property type="term" value="P:lipid biosynthetic process"/>
    <property type="evidence" value="ECO:0007669"/>
    <property type="project" value="InterPro"/>
</dbReference>
<dbReference type="EMBL" id="RZGK01000011">
    <property type="protein sequence ID" value="KAF9695444.1"/>
    <property type="molecule type" value="Genomic_DNA"/>
</dbReference>
<dbReference type="OrthoDB" id="408954at2759"/>
<dbReference type="AlphaFoldDB" id="A0A8H7J251"/>
<keyword evidence="4 5" id="KW-0472">Membrane</keyword>
<dbReference type="InterPro" id="IPR006694">
    <property type="entry name" value="Fatty_acid_hydroxylase"/>
</dbReference>
<feature type="transmembrane region" description="Helical" evidence="5">
    <location>
        <begin position="49"/>
        <end position="69"/>
    </location>
</feature>
<name>A0A8H7J251_9PLEO</name>
<comment type="caution">
    <text evidence="7">The sequence shown here is derived from an EMBL/GenBank/DDBJ whole genome shotgun (WGS) entry which is preliminary data.</text>
</comment>
<evidence type="ECO:0000256" key="5">
    <source>
        <dbReference type="SAM" id="Phobius"/>
    </source>
</evidence>
<dbReference type="Pfam" id="PF04116">
    <property type="entry name" value="FA_hydroxylase"/>
    <property type="match status" value="1"/>
</dbReference>
<accession>A0A8H7J251</accession>
<reference evidence="7" key="1">
    <citation type="submission" date="2018-12" db="EMBL/GenBank/DDBJ databases">
        <authorList>
            <person name="Syme R.A."/>
            <person name="Farfan-Caceres L."/>
            <person name="Lichtenzveig J."/>
        </authorList>
    </citation>
    <scope>NUCLEOTIDE SEQUENCE</scope>
    <source>
        <strain evidence="7">Al4</strain>
    </source>
</reference>
<evidence type="ECO:0000256" key="2">
    <source>
        <dbReference type="ARBA" id="ARBA00022692"/>
    </source>
</evidence>
<gene>
    <name evidence="7" type="ORF">EKO04_006361</name>
</gene>